<dbReference type="EMBL" id="BMAV01024317">
    <property type="protein sequence ID" value="GFS32113.1"/>
    <property type="molecule type" value="Genomic_DNA"/>
</dbReference>
<proteinExistence type="predicted"/>
<evidence type="ECO:0000313" key="1">
    <source>
        <dbReference type="EMBL" id="GFS32113.1"/>
    </source>
</evidence>
<dbReference type="Proteomes" id="UP000886998">
    <property type="component" value="Unassembled WGS sequence"/>
</dbReference>
<comment type="caution">
    <text evidence="1">The sequence shown here is derived from an EMBL/GenBank/DDBJ whole genome shotgun (WGS) entry which is preliminary data.</text>
</comment>
<accession>A0A8X6M8Q0</accession>
<gene>
    <name evidence="1" type="ORF">TNIN_166431</name>
</gene>
<name>A0A8X6M8Q0_9ARAC</name>
<keyword evidence="2" id="KW-1185">Reference proteome</keyword>
<reference evidence="1" key="1">
    <citation type="submission" date="2020-08" db="EMBL/GenBank/DDBJ databases">
        <title>Multicomponent nature underlies the extraordinary mechanical properties of spider dragline silk.</title>
        <authorList>
            <person name="Kono N."/>
            <person name="Nakamura H."/>
            <person name="Mori M."/>
            <person name="Yoshida Y."/>
            <person name="Ohtoshi R."/>
            <person name="Malay A.D."/>
            <person name="Moran D.A.P."/>
            <person name="Tomita M."/>
            <person name="Numata K."/>
            <person name="Arakawa K."/>
        </authorList>
    </citation>
    <scope>NUCLEOTIDE SEQUENCE</scope>
</reference>
<dbReference type="AlphaFoldDB" id="A0A8X6M8Q0"/>
<sequence length="136" mass="15963">MKSNDTSNYTIRQTIGHKSRVLQFIDCRKILPSYYIELGIVIRRKRQYRINHKPMPIVWCITVESYIMVYTAKYIPEMLLLQHILIVALKFQHYSVNYHCKSQLECPHAHCRNKVSVIPFIGQFVSLQPSARPTGV</sequence>
<evidence type="ECO:0000313" key="2">
    <source>
        <dbReference type="Proteomes" id="UP000886998"/>
    </source>
</evidence>
<protein>
    <submittedName>
        <fullName evidence="1">Uncharacterized protein</fullName>
    </submittedName>
</protein>
<organism evidence="1 2">
    <name type="scientific">Trichonephila inaurata madagascariensis</name>
    <dbReference type="NCBI Taxonomy" id="2747483"/>
    <lineage>
        <taxon>Eukaryota</taxon>
        <taxon>Metazoa</taxon>
        <taxon>Ecdysozoa</taxon>
        <taxon>Arthropoda</taxon>
        <taxon>Chelicerata</taxon>
        <taxon>Arachnida</taxon>
        <taxon>Araneae</taxon>
        <taxon>Araneomorphae</taxon>
        <taxon>Entelegynae</taxon>
        <taxon>Araneoidea</taxon>
        <taxon>Nephilidae</taxon>
        <taxon>Trichonephila</taxon>
        <taxon>Trichonephila inaurata</taxon>
    </lineage>
</organism>